<dbReference type="Proteomes" id="UP000887574">
    <property type="component" value="Unplaced"/>
</dbReference>
<dbReference type="InterPro" id="IPR000572">
    <property type="entry name" value="OxRdtase_Mopterin-bd_dom"/>
</dbReference>
<evidence type="ECO:0000313" key="2">
    <source>
        <dbReference type="Proteomes" id="UP000887574"/>
    </source>
</evidence>
<sequence length="254" mass="28261">MASSASSPTAQRNTLNADLIYLSTKWRKLRSMVLKTQHKGSHPGGDKILLAAGGSVEPFWAIYAQHSTKEVMEILETLRIEKNANDPFSTDPIRHPALLVNSEKPFNAETPPSLLMDEFKTPNQLFFVRNHMPVPQTDAATHQLNQQYEPVSITSVVQCAGNRRNDMNAFKKVQGLMWTGTAISNAKWTGVRLRDVLMVAGVHPHDKHIKHVHFEGADSDPTGTHYGASIPFDKAMSPETIIAYQVSSLSKERH</sequence>
<dbReference type="AlphaFoldDB" id="A0A915DUQ3"/>
<dbReference type="PANTHER" id="PTHR19372">
    <property type="entry name" value="SULFITE REDUCTASE"/>
    <property type="match status" value="1"/>
</dbReference>
<dbReference type="PANTHER" id="PTHR19372:SF7">
    <property type="entry name" value="SULFITE OXIDASE, MITOCHONDRIAL"/>
    <property type="match status" value="1"/>
</dbReference>
<evidence type="ECO:0000313" key="3">
    <source>
        <dbReference type="WBParaSite" id="jg23150"/>
    </source>
</evidence>
<accession>A0A915DUQ3</accession>
<dbReference type="GO" id="GO:0020037">
    <property type="term" value="F:heme binding"/>
    <property type="evidence" value="ECO:0007669"/>
    <property type="project" value="TreeGrafter"/>
</dbReference>
<dbReference type="Pfam" id="PF00174">
    <property type="entry name" value="Oxidored_molyb"/>
    <property type="match status" value="1"/>
</dbReference>
<dbReference type="Gene3D" id="3.90.420.10">
    <property type="entry name" value="Oxidoreductase, molybdopterin-binding domain"/>
    <property type="match status" value="1"/>
</dbReference>
<dbReference type="GO" id="GO:0006790">
    <property type="term" value="P:sulfur compound metabolic process"/>
    <property type="evidence" value="ECO:0007669"/>
    <property type="project" value="TreeGrafter"/>
</dbReference>
<dbReference type="PRINTS" id="PR00407">
    <property type="entry name" value="EUMOPTERIN"/>
</dbReference>
<organism evidence="2 3">
    <name type="scientific">Ditylenchus dipsaci</name>
    <dbReference type="NCBI Taxonomy" id="166011"/>
    <lineage>
        <taxon>Eukaryota</taxon>
        <taxon>Metazoa</taxon>
        <taxon>Ecdysozoa</taxon>
        <taxon>Nematoda</taxon>
        <taxon>Chromadorea</taxon>
        <taxon>Rhabditida</taxon>
        <taxon>Tylenchina</taxon>
        <taxon>Tylenchomorpha</taxon>
        <taxon>Sphaerularioidea</taxon>
        <taxon>Anguinidae</taxon>
        <taxon>Anguininae</taxon>
        <taxon>Ditylenchus</taxon>
    </lineage>
</organism>
<dbReference type="InterPro" id="IPR036374">
    <property type="entry name" value="OxRdtase_Mopterin-bd_sf"/>
</dbReference>
<dbReference type="GO" id="GO:0005739">
    <property type="term" value="C:mitochondrion"/>
    <property type="evidence" value="ECO:0007669"/>
    <property type="project" value="TreeGrafter"/>
</dbReference>
<feature type="domain" description="Oxidoreductase molybdopterin-binding" evidence="1">
    <location>
        <begin position="141"/>
        <end position="246"/>
    </location>
</feature>
<dbReference type="InterPro" id="IPR008335">
    <property type="entry name" value="Mopterin_OxRdtase_euk"/>
</dbReference>
<protein>
    <submittedName>
        <fullName evidence="3">Oxidoreductase molybdopterin-binding domain-containing protein</fullName>
    </submittedName>
</protein>
<dbReference type="SUPFAM" id="SSF55856">
    <property type="entry name" value="Cytochrome b5-like heme/steroid binding domain"/>
    <property type="match status" value="1"/>
</dbReference>
<dbReference type="SUPFAM" id="SSF56524">
    <property type="entry name" value="Oxidoreductase molybdopterin-binding domain"/>
    <property type="match status" value="1"/>
</dbReference>
<reference evidence="3" key="1">
    <citation type="submission" date="2022-11" db="UniProtKB">
        <authorList>
            <consortium name="WormBaseParasite"/>
        </authorList>
    </citation>
    <scope>IDENTIFICATION</scope>
</reference>
<dbReference type="GO" id="GO:0008482">
    <property type="term" value="F:sulfite oxidase activity"/>
    <property type="evidence" value="ECO:0007669"/>
    <property type="project" value="TreeGrafter"/>
</dbReference>
<dbReference type="GO" id="GO:0043546">
    <property type="term" value="F:molybdopterin cofactor binding"/>
    <property type="evidence" value="ECO:0007669"/>
    <property type="project" value="TreeGrafter"/>
</dbReference>
<dbReference type="InterPro" id="IPR036400">
    <property type="entry name" value="Cyt_B5-like_heme/steroid_sf"/>
</dbReference>
<evidence type="ECO:0000259" key="1">
    <source>
        <dbReference type="Pfam" id="PF00174"/>
    </source>
</evidence>
<dbReference type="WBParaSite" id="jg23150">
    <property type="protein sequence ID" value="jg23150"/>
    <property type="gene ID" value="jg23150"/>
</dbReference>
<proteinExistence type="predicted"/>
<keyword evidence="2" id="KW-1185">Reference proteome</keyword>
<dbReference type="Gene3D" id="3.10.120.10">
    <property type="entry name" value="Cytochrome b5-like heme/steroid binding domain"/>
    <property type="match status" value="1"/>
</dbReference>
<name>A0A915DUQ3_9BILA</name>